<feature type="chain" id="PRO_5002800731" evidence="2">
    <location>
        <begin position="21"/>
        <end position="570"/>
    </location>
</feature>
<evidence type="ECO:0000256" key="2">
    <source>
        <dbReference type="SAM" id="SignalP"/>
    </source>
</evidence>
<proteinExistence type="predicted"/>
<dbReference type="AlphaFoldDB" id="B4DBI8"/>
<dbReference type="Proteomes" id="UP000005824">
    <property type="component" value="Unassembled WGS sequence"/>
</dbReference>
<sequence length="570" mass="62197">MKAVLALVLIVLALPLTVRASEIDTLVQQIKRTRNTSRGISDDEQKIAGKLQAIGASAIPSLLPLLRDPNQNVRDAAAYVLRDMPGLREEHLAPLIEAYHRDHGGWVGPAIASIGTPDAIDFLVEELVRARETENQTTWAIKLLGEKAIPPLLRVYQTNLGWDERLAQTMDHVFHELAAHAEPAVDPLRQIVNDEKASTARRIHAMRALGAIGLTAERATPDLQKMQASADPDLSAAAMGAILQMGGAASAPLLAESLVTAKEDSIRLLVLRDIASLHERGRAAGPTVVKYLSSANWEVRLCAVRTLGYIGYQESAGELIRLLGCVEDWRVVMSAAEALGRMEVKAALPALTKVSQDHWFPPVRSAAITALPAIRDRIHPKSRYPDDNFPLEFFDYWNAGLGMEILNDADANRIRFPIQAAKSEVPKAVLTKLEANGETRGIYCGLKVDGGYLVGRDSGEWGGDIVFIDDQGKSQMVLRENTQAVYQTPNGILATTGLDHLGMNGGVLYRLEKNAAGQWQGHPWRQLPGAPFFSRLLKDGRLLVNCDGGIVVVSPNGDMQLLTRKEVLKP</sequence>
<dbReference type="InterPro" id="IPR000357">
    <property type="entry name" value="HEAT"/>
</dbReference>
<keyword evidence="1" id="KW-0677">Repeat</keyword>
<dbReference type="InParanoid" id="B4DBI8"/>
<dbReference type="Gene3D" id="1.25.10.10">
    <property type="entry name" value="Leucine-rich Repeat Variant"/>
    <property type="match status" value="2"/>
</dbReference>
<dbReference type="InterPro" id="IPR004155">
    <property type="entry name" value="PBS_lyase_HEAT"/>
</dbReference>
<keyword evidence="4" id="KW-1185">Reference proteome</keyword>
<evidence type="ECO:0000256" key="1">
    <source>
        <dbReference type="ARBA" id="ARBA00022737"/>
    </source>
</evidence>
<name>B4DBI8_9BACT</name>
<dbReference type="GO" id="GO:0016829">
    <property type="term" value="F:lyase activity"/>
    <property type="evidence" value="ECO:0007669"/>
    <property type="project" value="UniProtKB-KW"/>
</dbReference>
<dbReference type="SMART" id="SM00567">
    <property type="entry name" value="EZ_HEAT"/>
    <property type="match status" value="4"/>
</dbReference>
<dbReference type="RefSeq" id="WP_006983597.1">
    <property type="nucleotide sequence ID" value="NZ_ABVL01000038.1"/>
</dbReference>
<dbReference type="STRING" id="497964.CfE428DRAFT_6279"/>
<dbReference type="eggNOG" id="COG1413">
    <property type="taxonomic scope" value="Bacteria"/>
</dbReference>
<gene>
    <name evidence="3" type="ORF">CfE428DRAFT_6279</name>
</gene>
<evidence type="ECO:0000313" key="4">
    <source>
        <dbReference type="Proteomes" id="UP000005824"/>
    </source>
</evidence>
<dbReference type="InterPro" id="IPR016024">
    <property type="entry name" value="ARM-type_fold"/>
</dbReference>
<keyword evidence="3" id="KW-0456">Lyase</keyword>
<dbReference type="InterPro" id="IPR011989">
    <property type="entry name" value="ARM-like"/>
</dbReference>
<organism evidence="3 4">
    <name type="scientific">Chthoniobacter flavus Ellin428</name>
    <dbReference type="NCBI Taxonomy" id="497964"/>
    <lineage>
        <taxon>Bacteria</taxon>
        <taxon>Pseudomonadati</taxon>
        <taxon>Verrucomicrobiota</taxon>
        <taxon>Spartobacteria</taxon>
        <taxon>Chthoniobacterales</taxon>
        <taxon>Chthoniobacteraceae</taxon>
        <taxon>Chthoniobacter</taxon>
    </lineage>
</organism>
<dbReference type="PANTHER" id="PTHR12697">
    <property type="entry name" value="PBS LYASE HEAT-LIKE PROTEIN"/>
    <property type="match status" value="1"/>
</dbReference>
<reference evidence="3 4" key="1">
    <citation type="journal article" date="2011" name="J. Bacteriol.">
        <title>Genome sequence of Chthoniobacter flavus Ellin428, an aerobic heterotrophic soil bacterium.</title>
        <authorList>
            <person name="Kant R."/>
            <person name="van Passel M.W."/>
            <person name="Palva A."/>
            <person name="Lucas S."/>
            <person name="Lapidus A."/>
            <person name="Glavina Del Rio T."/>
            <person name="Dalin E."/>
            <person name="Tice H."/>
            <person name="Bruce D."/>
            <person name="Goodwin L."/>
            <person name="Pitluck S."/>
            <person name="Larimer F.W."/>
            <person name="Land M.L."/>
            <person name="Hauser L."/>
            <person name="Sangwan P."/>
            <person name="de Vos W.M."/>
            <person name="Janssen P.H."/>
            <person name="Smidt H."/>
        </authorList>
    </citation>
    <scope>NUCLEOTIDE SEQUENCE [LARGE SCALE GENOMIC DNA]</scope>
    <source>
        <strain evidence="3 4">Ellin428</strain>
    </source>
</reference>
<dbReference type="InterPro" id="IPR000225">
    <property type="entry name" value="Armadillo"/>
</dbReference>
<protein>
    <submittedName>
        <fullName evidence="3">PBS lyase HEAT domain protein repeat-containing protein</fullName>
    </submittedName>
</protein>
<evidence type="ECO:0000313" key="3">
    <source>
        <dbReference type="EMBL" id="EDY16175.1"/>
    </source>
</evidence>
<dbReference type="GO" id="GO:0016491">
    <property type="term" value="F:oxidoreductase activity"/>
    <property type="evidence" value="ECO:0007669"/>
    <property type="project" value="TreeGrafter"/>
</dbReference>
<feature type="signal peptide" evidence="2">
    <location>
        <begin position="1"/>
        <end position="20"/>
    </location>
</feature>
<dbReference type="SUPFAM" id="SSF48371">
    <property type="entry name" value="ARM repeat"/>
    <property type="match status" value="2"/>
</dbReference>
<dbReference type="PROSITE" id="PS50176">
    <property type="entry name" value="ARM_REPEAT"/>
    <property type="match status" value="1"/>
</dbReference>
<dbReference type="Pfam" id="PF02985">
    <property type="entry name" value="HEAT"/>
    <property type="match status" value="1"/>
</dbReference>
<accession>B4DBI8</accession>
<dbReference type="EMBL" id="ABVL01000038">
    <property type="protein sequence ID" value="EDY16175.1"/>
    <property type="molecule type" value="Genomic_DNA"/>
</dbReference>
<comment type="caution">
    <text evidence="3">The sequence shown here is derived from an EMBL/GenBank/DDBJ whole genome shotgun (WGS) entry which is preliminary data.</text>
</comment>
<dbReference type="PANTHER" id="PTHR12697:SF5">
    <property type="entry name" value="DEOXYHYPUSINE HYDROXYLASE"/>
    <property type="match status" value="1"/>
</dbReference>
<dbReference type="Pfam" id="PF13646">
    <property type="entry name" value="HEAT_2"/>
    <property type="match status" value="1"/>
</dbReference>
<keyword evidence="2" id="KW-0732">Signal</keyword>